<dbReference type="InterPro" id="IPR036291">
    <property type="entry name" value="NAD(P)-bd_dom_sf"/>
</dbReference>
<evidence type="ECO:0000256" key="2">
    <source>
        <dbReference type="ARBA" id="ARBA00023002"/>
    </source>
</evidence>
<dbReference type="InterPro" id="IPR002347">
    <property type="entry name" value="SDR_fam"/>
</dbReference>
<protein>
    <submittedName>
        <fullName evidence="4">NAD(P)-dependent dehydrogenase, short-chain alcohol dehydrogenase family</fullName>
    </submittedName>
</protein>
<evidence type="ECO:0000259" key="3">
    <source>
        <dbReference type="SMART" id="SM00822"/>
    </source>
</evidence>
<evidence type="ECO:0000256" key="1">
    <source>
        <dbReference type="ARBA" id="ARBA00006484"/>
    </source>
</evidence>
<organism evidence="4 5">
    <name type="scientific">Aliiruegeria lutimaris</name>
    <dbReference type="NCBI Taxonomy" id="571298"/>
    <lineage>
        <taxon>Bacteria</taxon>
        <taxon>Pseudomonadati</taxon>
        <taxon>Pseudomonadota</taxon>
        <taxon>Alphaproteobacteria</taxon>
        <taxon>Rhodobacterales</taxon>
        <taxon>Roseobacteraceae</taxon>
        <taxon>Aliiruegeria</taxon>
    </lineage>
</organism>
<dbReference type="EMBL" id="FNEK01000002">
    <property type="protein sequence ID" value="SDI33179.1"/>
    <property type="molecule type" value="Genomic_DNA"/>
</dbReference>
<dbReference type="OrthoDB" id="9789398at2"/>
<evidence type="ECO:0000313" key="5">
    <source>
        <dbReference type="Proteomes" id="UP000199382"/>
    </source>
</evidence>
<dbReference type="AlphaFoldDB" id="A0A1G8JPE8"/>
<dbReference type="Proteomes" id="UP000199382">
    <property type="component" value="Unassembled WGS sequence"/>
</dbReference>
<keyword evidence="5" id="KW-1185">Reference proteome</keyword>
<dbReference type="Gene3D" id="3.40.50.720">
    <property type="entry name" value="NAD(P)-binding Rossmann-like Domain"/>
    <property type="match status" value="1"/>
</dbReference>
<dbReference type="STRING" id="571298.SAMN04488026_100227"/>
<dbReference type="FunFam" id="3.40.50.720:FF:000084">
    <property type="entry name" value="Short-chain dehydrogenase reductase"/>
    <property type="match status" value="1"/>
</dbReference>
<keyword evidence="2" id="KW-0560">Oxidoreductase</keyword>
<reference evidence="4 5" key="1">
    <citation type="submission" date="2016-10" db="EMBL/GenBank/DDBJ databases">
        <authorList>
            <person name="de Groot N.N."/>
        </authorList>
    </citation>
    <scope>NUCLEOTIDE SEQUENCE [LARGE SCALE GENOMIC DNA]</scope>
    <source>
        <strain evidence="4 5">DSM 25294</strain>
    </source>
</reference>
<proteinExistence type="inferred from homology"/>
<evidence type="ECO:0000313" key="4">
    <source>
        <dbReference type="EMBL" id="SDI33179.1"/>
    </source>
</evidence>
<dbReference type="SMART" id="SM00822">
    <property type="entry name" value="PKS_KR"/>
    <property type="match status" value="1"/>
</dbReference>
<name>A0A1G8JPE8_9RHOB</name>
<dbReference type="PRINTS" id="PR00081">
    <property type="entry name" value="GDHRDH"/>
</dbReference>
<dbReference type="PANTHER" id="PTHR43639:SF1">
    <property type="entry name" value="SHORT-CHAIN DEHYDROGENASE_REDUCTASE FAMILY PROTEIN"/>
    <property type="match status" value="1"/>
</dbReference>
<dbReference type="SUPFAM" id="SSF51735">
    <property type="entry name" value="NAD(P)-binding Rossmann-fold domains"/>
    <property type="match status" value="1"/>
</dbReference>
<dbReference type="GO" id="GO:0016491">
    <property type="term" value="F:oxidoreductase activity"/>
    <property type="evidence" value="ECO:0007669"/>
    <property type="project" value="UniProtKB-KW"/>
</dbReference>
<dbReference type="CDD" id="cd05233">
    <property type="entry name" value="SDR_c"/>
    <property type="match status" value="1"/>
</dbReference>
<sequence length="256" mass="26942">MSGHPVFPDLAGASVFITGGGSGIGAALTEGFLEQGSQVAFVQRSDATDFCDEMEEKTGNRPLFIQCDITDLDALCGALDTAASAHGPIGVLLNNAANDQRFETLEIDEAFWDASMAINLKPYFFASQHVIPAMQAEGKGAIVNMSSISYMMADAGYAPYITANAAITGLTRTLAREFGPDGIRVNAIMPGMVVTPRQLDKWLTPEGMAKHLERQCLKRTLEPADMVGGALFLASDASAAMTAQALVLDGGTVTTG</sequence>
<dbReference type="PRINTS" id="PR00080">
    <property type="entry name" value="SDRFAMILY"/>
</dbReference>
<dbReference type="RefSeq" id="WP_093148002.1">
    <property type="nucleotide sequence ID" value="NZ_FNEK01000002.1"/>
</dbReference>
<accession>A0A1G8JPE8</accession>
<dbReference type="InterPro" id="IPR057326">
    <property type="entry name" value="KR_dom"/>
</dbReference>
<dbReference type="Pfam" id="PF13561">
    <property type="entry name" value="adh_short_C2"/>
    <property type="match status" value="1"/>
</dbReference>
<comment type="similarity">
    <text evidence="1">Belongs to the short-chain dehydrogenases/reductases (SDR) family.</text>
</comment>
<gene>
    <name evidence="4" type="ORF">SAMN04488026_100227</name>
</gene>
<feature type="domain" description="Ketoreductase" evidence="3">
    <location>
        <begin position="13"/>
        <end position="205"/>
    </location>
</feature>
<dbReference type="PANTHER" id="PTHR43639">
    <property type="entry name" value="OXIDOREDUCTASE, SHORT-CHAIN DEHYDROGENASE/REDUCTASE FAMILY (AFU_ORTHOLOGUE AFUA_5G02870)"/>
    <property type="match status" value="1"/>
</dbReference>